<organism evidence="1 2">
    <name type="scientific">Dictyobacter formicarum</name>
    <dbReference type="NCBI Taxonomy" id="2778368"/>
    <lineage>
        <taxon>Bacteria</taxon>
        <taxon>Bacillati</taxon>
        <taxon>Chloroflexota</taxon>
        <taxon>Ktedonobacteria</taxon>
        <taxon>Ktedonobacterales</taxon>
        <taxon>Dictyobacteraceae</taxon>
        <taxon>Dictyobacter</taxon>
    </lineage>
</organism>
<proteinExistence type="predicted"/>
<name>A0ABQ3V923_9CHLR</name>
<evidence type="ECO:0000313" key="2">
    <source>
        <dbReference type="Proteomes" id="UP000635565"/>
    </source>
</evidence>
<accession>A0ABQ3V923</accession>
<evidence type="ECO:0000313" key="1">
    <source>
        <dbReference type="EMBL" id="GHO82339.1"/>
    </source>
</evidence>
<sequence length="78" mass="8839">MAFLFWKGSEKPMHMGWISRILAISPALDRGTGHANLCIQALFFRRRQTAEEIVEISTPRCSLCCHMVLTEHDVLPVA</sequence>
<dbReference type="Proteomes" id="UP000635565">
    <property type="component" value="Unassembled WGS sequence"/>
</dbReference>
<protein>
    <submittedName>
        <fullName evidence="1">Uncharacterized protein</fullName>
    </submittedName>
</protein>
<reference evidence="1 2" key="1">
    <citation type="journal article" date="2021" name="Int. J. Syst. Evol. Microbiol.">
        <title>Reticulibacter mediterranei gen. nov., sp. nov., within the new family Reticulibacteraceae fam. nov., and Ktedonospora formicarum gen. nov., sp. nov., Ktedonobacter robiniae sp. nov., Dictyobacter formicarum sp. nov. and Dictyobacter arantiisoli sp. nov., belonging to the class Ktedonobacteria.</title>
        <authorList>
            <person name="Yabe S."/>
            <person name="Zheng Y."/>
            <person name="Wang C.M."/>
            <person name="Sakai Y."/>
            <person name="Abe K."/>
            <person name="Yokota A."/>
            <person name="Donadio S."/>
            <person name="Cavaletti L."/>
            <person name="Monciardini P."/>
        </authorList>
    </citation>
    <scope>NUCLEOTIDE SEQUENCE [LARGE SCALE GENOMIC DNA]</scope>
    <source>
        <strain evidence="1 2">SOSP1-9</strain>
    </source>
</reference>
<dbReference type="EMBL" id="BNJJ01000001">
    <property type="protein sequence ID" value="GHO82339.1"/>
    <property type="molecule type" value="Genomic_DNA"/>
</dbReference>
<comment type="caution">
    <text evidence="1">The sequence shown here is derived from an EMBL/GenBank/DDBJ whole genome shotgun (WGS) entry which is preliminary data.</text>
</comment>
<keyword evidence="2" id="KW-1185">Reference proteome</keyword>
<gene>
    <name evidence="1" type="ORF">KSZ_03450</name>
</gene>